<dbReference type="RefSeq" id="WP_150875313.1">
    <property type="nucleotide sequence ID" value="NZ_VTWS01000001.1"/>
</dbReference>
<name>A0A5N1JP36_9BACT</name>
<evidence type="ECO:0000313" key="4">
    <source>
        <dbReference type="EMBL" id="KAA9357227.1"/>
    </source>
</evidence>
<reference evidence="4 5" key="1">
    <citation type="submission" date="2019-09" db="EMBL/GenBank/DDBJ databases">
        <title>Genome Sequence of Larkinella sp MA1.</title>
        <authorList>
            <person name="Srinivasan S."/>
        </authorList>
    </citation>
    <scope>NUCLEOTIDE SEQUENCE [LARGE SCALE GENOMIC DNA]</scope>
    <source>
        <strain evidence="4 5">MA1</strain>
    </source>
</reference>
<keyword evidence="3" id="KW-0234">DNA repair</keyword>
<dbReference type="Pfam" id="PF04098">
    <property type="entry name" value="Rad52_Rad22"/>
    <property type="match status" value="1"/>
</dbReference>
<accession>A0A5N1JP36</accession>
<dbReference type="AlphaFoldDB" id="A0A5N1JP36"/>
<comment type="caution">
    <text evidence="4">The sequence shown here is derived from an EMBL/GenBank/DDBJ whole genome shotgun (WGS) entry which is preliminary data.</text>
</comment>
<keyword evidence="2" id="KW-0227">DNA damage</keyword>
<dbReference type="Proteomes" id="UP000326344">
    <property type="component" value="Unassembled WGS sequence"/>
</dbReference>
<evidence type="ECO:0000256" key="1">
    <source>
        <dbReference type="ARBA" id="ARBA00006638"/>
    </source>
</evidence>
<organism evidence="4 5">
    <name type="scientific">Larkinella humicola</name>
    <dbReference type="NCBI Taxonomy" id="2607654"/>
    <lineage>
        <taxon>Bacteria</taxon>
        <taxon>Pseudomonadati</taxon>
        <taxon>Bacteroidota</taxon>
        <taxon>Cytophagia</taxon>
        <taxon>Cytophagales</taxon>
        <taxon>Spirosomataceae</taxon>
        <taxon>Larkinella</taxon>
    </lineage>
</organism>
<comment type="similarity">
    <text evidence="1">Belongs to the RAD52 family.</text>
</comment>
<evidence type="ECO:0000256" key="3">
    <source>
        <dbReference type="ARBA" id="ARBA00023204"/>
    </source>
</evidence>
<protein>
    <submittedName>
        <fullName evidence="4">DNA repair protein Rad52</fullName>
    </submittedName>
</protein>
<dbReference type="GO" id="GO:0006281">
    <property type="term" value="P:DNA repair"/>
    <property type="evidence" value="ECO:0007669"/>
    <property type="project" value="UniProtKB-KW"/>
</dbReference>
<evidence type="ECO:0000313" key="5">
    <source>
        <dbReference type="Proteomes" id="UP000326344"/>
    </source>
</evidence>
<dbReference type="InterPro" id="IPR041247">
    <property type="entry name" value="Rad52_fam"/>
</dbReference>
<keyword evidence="5" id="KW-1185">Reference proteome</keyword>
<proteinExistence type="inferred from homology"/>
<evidence type="ECO:0000256" key="2">
    <source>
        <dbReference type="ARBA" id="ARBA00022763"/>
    </source>
</evidence>
<sequence length="177" mass="19837">MEISKLTAPLRPDEIEWRVQQQIEAKNGKPAKLIVVPYITNRCVMERFDDQFGWTNWGNEIKEVDGGFLCTITVTLPTGEKVSKTDGASRTNVEPLKGGISDAMKRAAVQFGLGRALYSFPRVFVEVDGKYIPEWATRLLDALVDSINSGKPQRDVIVLKEEHIQKLQPPKTLRVAA</sequence>
<gene>
    <name evidence="4" type="ORF">F0P93_05685</name>
</gene>
<dbReference type="EMBL" id="VTWS01000001">
    <property type="protein sequence ID" value="KAA9357227.1"/>
    <property type="molecule type" value="Genomic_DNA"/>
</dbReference>